<sequence length="242" mass="28362">MREFILLLLAVVLLSSCEVTETLHINADASGTVEYDSHRNERSYMQIAGEQYAKETVFRDTTYFFKDYIDKYNSNFIKYTETEQELFSTFKNVKVHSKKSAFDKEFRTTISQDFNKVEDVPDLSKAEDYSSDIAHNYALTAEEHYYNIRFAFKDNQFRRIVTITDAAMFEKEKEKLESYNKIAQLNLVQTYVLKYHFPHHIKSVSNPNTVIGSDKKSLELRFTILDFLKDPVSTNLEVILEN</sequence>
<keyword evidence="2" id="KW-1185">Reference proteome</keyword>
<proteinExistence type="predicted"/>
<comment type="caution">
    <text evidence="1">The sequence shown here is derived from an EMBL/GenBank/DDBJ whole genome shotgun (WGS) entry which is preliminary data.</text>
</comment>
<gene>
    <name evidence="1" type="ORF">H8R23_00565</name>
</gene>
<evidence type="ECO:0000313" key="1">
    <source>
        <dbReference type="EMBL" id="MBC5839887.1"/>
    </source>
</evidence>
<name>A0ABR7J3W0_9FLAO</name>
<evidence type="ECO:0000313" key="2">
    <source>
        <dbReference type="Proteomes" id="UP000629963"/>
    </source>
</evidence>
<dbReference type="RefSeq" id="WP_187008507.1">
    <property type="nucleotide sequence ID" value="NZ_JACRUI010000001.1"/>
</dbReference>
<evidence type="ECO:0008006" key="3">
    <source>
        <dbReference type="Google" id="ProtNLM"/>
    </source>
</evidence>
<reference evidence="1 2" key="1">
    <citation type="submission" date="2020-08" db="EMBL/GenBank/DDBJ databases">
        <title>Description of novel Flavobacterium F-380 isolate.</title>
        <authorList>
            <person name="Saticioglu I.B."/>
            <person name="Duman M."/>
            <person name="Altun S."/>
        </authorList>
    </citation>
    <scope>NUCLEOTIDE SEQUENCE [LARGE SCALE GENOMIC DNA]</scope>
    <source>
        <strain evidence="1 2">F-380</strain>
    </source>
</reference>
<dbReference type="EMBL" id="JACRUJ010000001">
    <property type="protein sequence ID" value="MBC5839887.1"/>
    <property type="molecule type" value="Genomic_DNA"/>
</dbReference>
<accession>A0ABR7J3W0</accession>
<protein>
    <recommendedName>
        <fullName evidence="3">Lipoprotein</fullName>
    </recommendedName>
</protein>
<dbReference type="Proteomes" id="UP000629963">
    <property type="component" value="Unassembled WGS sequence"/>
</dbReference>
<dbReference type="PROSITE" id="PS51257">
    <property type="entry name" value="PROKAR_LIPOPROTEIN"/>
    <property type="match status" value="1"/>
</dbReference>
<organism evidence="1 2">
    <name type="scientific">Flavobacterium kayseriense</name>
    <dbReference type="NCBI Taxonomy" id="2764714"/>
    <lineage>
        <taxon>Bacteria</taxon>
        <taxon>Pseudomonadati</taxon>
        <taxon>Bacteroidota</taxon>
        <taxon>Flavobacteriia</taxon>
        <taxon>Flavobacteriales</taxon>
        <taxon>Flavobacteriaceae</taxon>
        <taxon>Flavobacterium</taxon>
    </lineage>
</organism>